<evidence type="ECO:0000313" key="2">
    <source>
        <dbReference type="EMBL" id="EAR89325.3"/>
    </source>
</evidence>
<proteinExistence type="predicted"/>
<sequence length="332" mass="38216">MNNVPYVTASTPQLIVGGEQNQIIQPTFVQSPYVGQQFAQQIPVAAQTVQIPIQHVLVQQNTLQNTLRPGSPIQQHIIPQQNQAESFLSLGNKQSTVASPSYGVQGNVLEGQQQLQQRLIQHRGIPAYHPDNLANTIYNRNGGYQQHQNPADYSKVSQNYPTHIPEHIQRRPFSVLDQYQDTEGLDVIRVQASRISNLLDRIEILEKEVERQADLLTEKDDNIDFWTKQYEQLEFNRKQALQTLSSFAKLENKQYIIDSMEDKTNVEKELTLKLREIEDLNTEIAYWKSQCVPNEESSLEVKRLQKKQEELSDQNNQLNKQLIVIGHQQRTQ</sequence>
<dbReference type="Proteomes" id="UP000009168">
    <property type="component" value="Unassembled WGS sequence"/>
</dbReference>
<dbReference type="KEGG" id="tet:TTHERM_00372420"/>
<evidence type="ECO:0000313" key="3">
    <source>
        <dbReference type="Proteomes" id="UP000009168"/>
    </source>
</evidence>
<dbReference type="RefSeq" id="XP_001009570.3">
    <property type="nucleotide sequence ID" value="XM_001009570.3"/>
</dbReference>
<gene>
    <name evidence="2" type="ORF">TTHERM_00372420</name>
</gene>
<organism evidence="2 3">
    <name type="scientific">Tetrahymena thermophila (strain SB210)</name>
    <dbReference type="NCBI Taxonomy" id="312017"/>
    <lineage>
        <taxon>Eukaryota</taxon>
        <taxon>Sar</taxon>
        <taxon>Alveolata</taxon>
        <taxon>Ciliophora</taxon>
        <taxon>Intramacronucleata</taxon>
        <taxon>Oligohymenophorea</taxon>
        <taxon>Hymenostomatida</taxon>
        <taxon>Tetrahymenina</taxon>
        <taxon>Tetrahymenidae</taxon>
        <taxon>Tetrahymena</taxon>
    </lineage>
</organism>
<accession>I7MHR3</accession>
<keyword evidence="3" id="KW-1185">Reference proteome</keyword>
<dbReference type="InParanoid" id="I7MHR3"/>
<dbReference type="HOGENOM" id="CLU_838077_0_0_1"/>
<keyword evidence="1" id="KW-0175">Coiled coil</keyword>
<name>I7MHR3_TETTS</name>
<feature type="coiled-coil region" evidence="1">
    <location>
        <begin position="188"/>
        <end position="222"/>
    </location>
</feature>
<dbReference type="EMBL" id="GG662821">
    <property type="protein sequence ID" value="EAR89325.3"/>
    <property type="molecule type" value="Genomic_DNA"/>
</dbReference>
<dbReference type="GeneID" id="7845142"/>
<protein>
    <submittedName>
        <fullName evidence="2">Uncharacterized protein</fullName>
    </submittedName>
</protein>
<feature type="coiled-coil region" evidence="1">
    <location>
        <begin position="263"/>
        <end position="324"/>
    </location>
</feature>
<evidence type="ECO:0000256" key="1">
    <source>
        <dbReference type="SAM" id="Coils"/>
    </source>
</evidence>
<dbReference type="AlphaFoldDB" id="I7MHR3"/>
<reference evidence="3" key="1">
    <citation type="journal article" date="2006" name="PLoS Biol.">
        <title>Macronuclear genome sequence of the ciliate Tetrahymena thermophila, a model eukaryote.</title>
        <authorList>
            <person name="Eisen J.A."/>
            <person name="Coyne R.S."/>
            <person name="Wu M."/>
            <person name="Wu D."/>
            <person name="Thiagarajan M."/>
            <person name="Wortman J.R."/>
            <person name="Badger J.H."/>
            <person name="Ren Q."/>
            <person name="Amedeo P."/>
            <person name="Jones K.M."/>
            <person name="Tallon L.J."/>
            <person name="Delcher A.L."/>
            <person name="Salzberg S.L."/>
            <person name="Silva J.C."/>
            <person name="Haas B.J."/>
            <person name="Majoros W.H."/>
            <person name="Farzad M."/>
            <person name="Carlton J.M."/>
            <person name="Smith R.K. Jr."/>
            <person name="Garg J."/>
            <person name="Pearlman R.E."/>
            <person name="Karrer K.M."/>
            <person name="Sun L."/>
            <person name="Manning G."/>
            <person name="Elde N.C."/>
            <person name="Turkewitz A.P."/>
            <person name="Asai D.J."/>
            <person name="Wilkes D.E."/>
            <person name="Wang Y."/>
            <person name="Cai H."/>
            <person name="Collins K."/>
            <person name="Stewart B.A."/>
            <person name="Lee S.R."/>
            <person name="Wilamowska K."/>
            <person name="Weinberg Z."/>
            <person name="Ruzzo W.L."/>
            <person name="Wloga D."/>
            <person name="Gaertig J."/>
            <person name="Frankel J."/>
            <person name="Tsao C.-C."/>
            <person name="Gorovsky M.A."/>
            <person name="Keeling P.J."/>
            <person name="Waller R.F."/>
            <person name="Patron N.J."/>
            <person name="Cherry J.M."/>
            <person name="Stover N.A."/>
            <person name="Krieger C.J."/>
            <person name="del Toro C."/>
            <person name="Ryder H.F."/>
            <person name="Williamson S.C."/>
            <person name="Barbeau R.A."/>
            <person name="Hamilton E.P."/>
            <person name="Orias E."/>
        </authorList>
    </citation>
    <scope>NUCLEOTIDE SEQUENCE [LARGE SCALE GENOMIC DNA]</scope>
    <source>
        <strain evidence="3">SB210</strain>
    </source>
</reference>